<comment type="subcellular location">
    <subcellularLocation>
        <location evidence="7">Mitochondrion inner membrane</location>
        <topology evidence="7">Single-pass membrane protein</topology>
    </subcellularLocation>
</comment>
<feature type="coiled-coil region" evidence="8">
    <location>
        <begin position="382"/>
        <end position="454"/>
    </location>
</feature>
<feature type="region of interest" description="Disordered" evidence="9">
    <location>
        <begin position="174"/>
        <end position="193"/>
    </location>
</feature>
<keyword evidence="3 7" id="KW-0999">Mitochondrion inner membrane</keyword>
<gene>
    <name evidence="10" type="primary">ORF109436</name>
</gene>
<dbReference type="GO" id="GO:0042407">
    <property type="term" value="P:cristae formation"/>
    <property type="evidence" value="ECO:0007669"/>
    <property type="project" value="TreeGrafter"/>
</dbReference>
<comment type="similarity">
    <text evidence="1 7">Belongs to the MICOS complex subunit Mic60 family.</text>
</comment>
<comment type="subunit">
    <text evidence="7">Component of the mitochondrial contact site and cristae organizing system (MICOS) complex.</text>
</comment>
<feature type="non-terminal residue" evidence="10">
    <location>
        <position position="726"/>
    </location>
</feature>
<evidence type="ECO:0000256" key="3">
    <source>
        <dbReference type="ARBA" id="ARBA00022792"/>
    </source>
</evidence>
<dbReference type="EMBL" id="HACG01031440">
    <property type="protein sequence ID" value="CEK78305.1"/>
    <property type="molecule type" value="Transcribed_RNA"/>
</dbReference>
<evidence type="ECO:0000256" key="9">
    <source>
        <dbReference type="SAM" id="MobiDB-lite"/>
    </source>
</evidence>
<protein>
    <recommendedName>
        <fullName evidence="7">MICOS complex subunit MIC60</fullName>
    </recommendedName>
    <alternativeName>
        <fullName evidence="7">Mitofilin</fullName>
    </alternativeName>
</protein>
<keyword evidence="4 7" id="KW-1133">Transmembrane helix</keyword>
<evidence type="ECO:0000256" key="7">
    <source>
        <dbReference type="RuleBase" id="RU363000"/>
    </source>
</evidence>
<keyword evidence="8" id="KW-0175">Coiled coil</keyword>
<keyword evidence="6 7" id="KW-0472">Membrane</keyword>
<dbReference type="InterPro" id="IPR019133">
    <property type="entry name" value="MIC60"/>
</dbReference>
<evidence type="ECO:0000256" key="1">
    <source>
        <dbReference type="ARBA" id="ARBA00010877"/>
    </source>
</evidence>
<organism evidence="10">
    <name type="scientific">Arion vulgaris</name>
    <dbReference type="NCBI Taxonomy" id="1028688"/>
    <lineage>
        <taxon>Eukaryota</taxon>
        <taxon>Metazoa</taxon>
        <taxon>Spiralia</taxon>
        <taxon>Lophotrochozoa</taxon>
        <taxon>Mollusca</taxon>
        <taxon>Gastropoda</taxon>
        <taxon>Heterobranchia</taxon>
        <taxon>Euthyneura</taxon>
        <taxon>Panpulmonata</taxon>
        <taxon>Eupulmonata</taxon>
        <taxon>Stylommatophora</taxon>
        <taxon>Helicina</taxon>
        <taxon>Arionoidea</taxon>
        <taxon>Arionidae</taxon>
        <taxon>Arion</taxon>
    </lineage>
</organism>
<accession>A0A0B7AEC0</accession>
<evidence type="ECO:0000256" key="4">
    <source>
        <dbReference type="ARBA" id="ARBA00022989"/>
    </source>
</evidence>
<dbReference type="GO" id="GO:0061617">
    <property type="term" value="C:MICOS complex"/>
    <property type="evidence" value="ECO:0007669"/>
    <property type="project" value="TreeGrafter"/>
</dbReference>
<keyword evidence="2 7" id="KW-0812">Transmembrane</keyword>
<name>A0A0B7AEC0_9EUPU</name>
<evidence type="ECO:0000256" key="5">
    <source>
        <dbReference type="ARBA" id="ARBA00023128"/>
    </source>
</evidence>
<dbReference type="PANTHER" id="PTHR15415">
    <property type="entry name" value="MITOFILIN"/>
    <property type="match status" value="1"/>
</dbReference>
<reference evidence="10" key="1">
    <citation type="submission" date="2014-12" db="EMBL/GenBank/DDBJ databases">
        <title>Insight into the proteome of Arion vulgaris.</title>
        <authorList>
            <person name="Aradska J."/>
            <person name="Bulat T."/>
            <person name="Smidak R."/>
            <person name="Sarate P."/>
            <person name="Gangsoo J."/>
            <person name="Sialana F."/>
            <person name="Bilban M."/>
            <person name="Lubec G."/>
        </authorList>
    </citation>
    <scope>NUCLEOTIDE SEQUENCE</scope>
    <source>
        <tissue evidence="10">Skin</tissue>
    </source>
</reference>
<keyword evidence="5 7" id="KW-0496">Mitochondrion</keyword>
<feature type="coiled-coil region" evidence="8">
    <location>
        <begin position="195"/>
        <end position="224"/>
    </location>
</feature>
<evidence type="ECO:0000256" key="8">
    <source>
        <dbReference type="SAM" id="Coils"/>
    </source>
</evidence>
<dbReference type="Pfam" id="PF09731">
    <property type="entry name" value="Mitofilin"/>
    <property type="match status" value="1"/>
</dbReference>
<evidence type="ECO:0000256" key="2">
    <source>
        <dbReference type="ARBA" id="ARBA00022692"/>
    </source>
</evidence>
<sequence>MWRTQTSRKGQHILNAVRKYATEPAPLLMPKPAPKSNAIRVMKYFGLGLPVVISGVMGYAWYDHHFRTQYLYSIPYAQDLLANVFPESDEAASAIRTQETEETPTPLEKASILNVQEELAKDATFQKRANEIDPEYLSNQLKVIDGFTVAELIQIQESQSSEIIDGLLIKDADVSSSEKSDTSDQAIPRKKDPNVVEAQQQRRVENEKADNAALENVINKLVANGENLVAETVKAQAEAATSIREHTQILKHAMDDNTSDNFVKDAMWEAVANANKEKEQAILKASERASESKKCVEKLQDLVQEGKANRVTQNNPVILEASKQLNEFLRDLGIVNLQVRQAETEANVIQKYKDLVDKGRKLFQKELESLVPAVKSDVKLSEDELNTLIAHAYRRIEQLQEQIVQLQTVEEQKLIAAHEEQRKEDLKITNSSVNEERQHLREELAAEKSKLEKDYSGKLEIEVRKHLTRQAAAHNDHLKDVLAVQEKNLRTDFHRALQFRILEEKEKFQAEVIGWISRLKGIDAAVDARAESEKLTKSAQNLWLACISLNSAINFGGVNENKEPLRKSVETIVQASGKNPFVEKLTDSFSDTALDEGVATEEQLKDRFYRVSHICHRLGLINTLNASLYKYSISYLHSLVVFDNVVATTDTEEMDLNTLDTFDLLARAKYWMEKGNLDLAVRFMIQLNGEARRAASDWINEAKLFLETKQTANTLTAYASASGLAN</sequence>
<dbReference type="AlphaFoldDB" id="A0A0B7AEC0"/>
<evidence type="ECO:0000256" key="6">
    <source>
        <dbReference type="ARBA" id="ARBA00023136"/>
    </source>
</evidence>
<dbReference type="PANTHER" id="PTHR15415:SF7">
    <property type="entry name" value="MICOS COMPLEX SUBUNIT MIC60"/>
    <property type="match status" value="1"/>
</dbReference>
<proteinExistence type="inferred from homology"/>
<comment type="function">
    <text evidence="7">Component of the MICOS complex, a large protein complex of the mitochondrial inner membrane that plays crucial roles in the maintenance of crista junctions, inner membrane architecture, and formation of contact sites to the outer membrane.</text>
</comment>
<evidence type="ECO:0000313" key="10">
    <source>
        <dbReference type="EMBL" id="CEK78305.1"/>
    </source>
</evidence>
<feature type="transmembrane region" description="Helical" evidence="7">
    <location>
        <begin position="44"/>
        <end position="62"/>
    </location>
</feature>